<keyword evidence="12" id="KW-0406">Ion transport</keyword>
<keyword evidence="15" id="KW-0325">Glycoprotein</keyword>
<dbReference type="SMART" id="SM00327">
    <property type="entry name" value="VWA"/>
    <property type="match status" value="1"/>
</dbReference>
<evidence type="ECO:0000256" key="14">
    <source>
        <dbReference type="ARBA" id="ARBA00023157"/>
    </source>
</evidence>
<feature type="signal peptide" evidence="18">
    <location>
        <begin position="1"/>
        <end position="32"/>
    </location>
</feature>
<dbReference type="AlphaFoldDB" id="A0A7R9QBH6"/>
<evidence type="ECO:0000256" key="13">
    <source>
        <dbReference type="ARBA" id="ARBA00023136"/>
    </source>
</evidence>
<dbReference type="EMBL" id="CAJPVJ010000166">
    <property type="protein sequence ID" value="CAG2161553.1"/>
    <property type="molecule type" value="Genomic_DNA"/>
</dbReference>
<evidence type="ECO:0000256" key="7">
    <source>
        <dbReference type="ARBA" id="ARBA00022723"/>
    </source>
</evidence>
<dbReference type="InterPro" id="IPR002035">
    <property type="entry name" value="VWF_A"/>
</dbReference>
<name>A0A7R9QBH6_9ACAR</name>
<evidence type="ECO:0000256" key="15">
    <source>
        <dbReference type="ARBA" id="ARBA00023180"/>
    </source>
</evidence>
<keyword evidence="11" id="KW-1133">Transmembrane helix</keyword>
<dbReference type="Pfam" id="PF08399">
    <property type="entry name" value="VWA_N"/>
    <property type="match status" value="1"/>
</dbReference>
<accession>A0A7R9QBH6</accession>
<evidence type="ECO:0000313" key="21">
    <source>
        <dbReference type="Proteomes" id="UP000728032"/>
    </source>
</evidence>
<sequence length="1163" mass="132499">MGTEDKMMATMTTTAIWPLIVLVVSLVTTASAQVSIDPYEVRNLALRFGKDIYEGSAESTCVRKITSNFEDMKARVVWFDSNKMMEDMRNDVMNTLNWKKHAIERIANESQRLAANHTFVNKNLDMDYLNMKRLYDNREGETPTNHNDDGVEWKTIELSPHPNFEGANVNLEKSAVHVPINVYERAADIVNDIKWSEALTPFFKNNLMFDPGLSWQFFGSSRGFLRLYPATEWKNEIDFLQLETPPPDLYDCRMRPWYIQGAASPKDVVILLDSSGSMTGLRNTIAKNVISTILDTLTDDDYVAVMKFSDHVEFINKCFDSLVLANEKNIRQIKEDVDKVRPTEVANFTAALIHAFDLLQVVHASKGGCQCNQAIMLITDGAPETFEDVFRTYNWPNIPVRVFTYLIGREVTDSQEVYWMACHNRGYYTHVSNLAEVREQVQQYIPVMSRPIVLSGERVFAWTPVYAHVSEVPLSDWVWEEREKEIKTKILQQQRKRTVVSDSQVKDNLAENERNDNDADNNEASGSISASINITKRILVKNVYQDSEPETIRIANLLGVAGVDVPIKEIVKLTPAFKLGVNGYSFVTTNNGYLLYHPDLRPMFLDMLKPFYSSVDISEVELADNVLGPRLMDENINEIRGNMINRTVGWKKIKVKVHMDSMKRAVTRVNHYIYGKIDFTPFSLAIVLPEPYGSYRVEGQIEVKVRREENFTHYFRGNNWRVHPEWVYCDSPNKISAILPKSPEEAITQFLKTVLNGQNFRWKTSSTRPQPSGTSTGTVSQVMMTFAVIAKVEVELFSMRTITVVAIGHLGCLCSLCSLTNLDQKLKMFGIVTTFVATRSGLTRFEDHRTDAEKQNTSSERPFFDTHTKATEELYYRRAVDFHAVNDSAFVFSVPFDANQREGQLLVTGSHAIFLGTGKSSAPVAVVGLQIKHSVFVERFINITNKYSKVICSAEEVDCYLLDNNGFVIYSEVFANTGKFFGEVDNSLMEAMVAKNVYRKVHMFDYQAICLKIMTPQSHAESERKNNKTRPYPCDKEFDLFEMISPLTEEPIKGDDNCGGEASGCGREFTLQSVPYTNLVMLVVHKTCACDISTIKFEPKEIVYNTSHTCYLQKTELPRRRPTTCHNYHPQEREVKQCGRGSKLFVSLFLTFISLVKILMENT</sequence>
<keyword evidence="4" id="KW-0109">Calcium transport</keyword>
<protein>
    <recommendedName>
        <fullName evidence="19">VWFA domain-containing protein</fullName>
    </recommendedName>
</protein>
<dbReference type="PANTHER" id="PTHR10166">
    <property type="entry name" value="VOLTAGE-DEPENDENT CALCIUM CHANNEL SUBUNIT ALPHA-2/DELTA-RELATED"/>
    <property type="match status" value="1"/>
</dbReference>
<dbReference type="Gene3D" id="3.40.50.410">
    <property type="entry name" value="von Willebrand factor, type A domain"/>
    <property type="match status" value="1"/>
</dbReference>
<evidence type="ECO:0000256" key="6">
    <source>
        <dbReference type="ARBA" id="ARBA00022692"/>
    </source>
</evidence>
<keyword evidence="6" id="KW-0812">Transmembrane</keyword>
<evidence type="ECO:0000256" key="9">
    <source>
        <dbReference type="ARBA" id="ARBA00022837"/>
    </source>
</evidence>
<evidence type="ECO:0000256" key="1">
    <source>
        <dbReference type="ARBA" id="ARBA00004479"/>
    </source>
</evidence>
<keyword evidence="13" id="KW-0472">Membrane</keyword>
<dbReference type="FunFam" id="3.30.450.20:FF:000012">
    <property type="entry name" value="Calcium channel, voltage-dependent, alpha2/delta subunit 3"/>
    <property type="match status" value="1"/>
</dbReference>
<evidence type="ECO:0000256" key="4">
    <source>
        <dbReference type="ARBA" id="ARBA00022568"/>
    </source>
</evidence>
<keyword evidence="14" id="KW-1015">Disulfide bond</keyword>
<evidence type="ECO:0000256" key="8">
    <source>
        <dbReference type="ARBA" id="ARBA00022729"/>
    </source>
</evidence>
<evidence type="ECO:0000256" key="3">
    <source>
        <dbReference type="ARBA" id="ARBA00022448"/>
    </source>
</evidence>
<organism evidence="20">
    <name type="scientific">Oppiella nova</name>
    <dbReference type="NCBI Taxonomy" id="334625"/>
    <lineage>
        <taxon>Eukaryota</taxon>
        <taxon>Metazoa</taxon>
        <taxon>Ecdysozoa</taxon>
        <taxon>Arthropoda</taxon>
        <taxon>Chelicerata</taxon>
        <taxon>Arachnida</taxon>
        <taxon>Acari</taxon>
        <taxon>Acariformes</taxon>
        <taxon>Sarcoptiformes</taxon>
        <taxon>Oribatida</taxon>
        <taxon>Brachypylina</taxon>
        <taxon>Oppioidea</taxon>
        <taxon>Oppiidae</taxon>
        <taxon>Oppiella</taxon>
    </lineage>
</organism>
<feature type="chain" id="PRO_5035680740" description="VWFA domain-containing protein" evidence="18">
    <location>
        <begin position="33"/>
        <end position="1163"/>
    </location>
</feature>
<dbReference type="InterPro" id="IPR036465">
    <property type="entry name" value="vWFA_dom_sf"/>
</dbReference>
<evidence type="ECO:0000256" key="2">
    <source>
        <dbReference type="ARBA" id="ARBA00007060"/>
    </source>
</evidence>
<keyword evidence="16" id="KW-0407">Ion channel</keyword>
<dbReference type="Pfam" id="PF08473">
    <property type="entry name" value="VGCC_alpha2"/>
    <property type="match status" value="1"/>
</dbReference>
<evidence type="ECO:0000256" key="18">
    <source>
        <dbReference type="SAM" id="SignalP"/>
    </source>
</evidence>
<dbReference type="Proteomes" id="UP000728032">
    <property type="component" value="Unassembled WGS sequence"/>
</dbReference>
<keyword evidence="8 18" id="KW-0732">Signal</keyword>
<feature type="region of interest" description="Disordered" evidence="17">
    <location>
        <begin position="502"/>
        <end position="525"/>
    </location>
</feature>
<dbReference type="OrthoDB" id="10054666at2759"/>
<keyword evidence="7" id="KW-0479">Metal-binding</keyword>
<dbReference type="SUPFAM" id="SSF53300">
    <property type="entry name" value="vWA-like"/>
    <property type="match status" value="1"/>
</dbReference>
<dbReference type="InterPro" id="IPR013680">
    <property type="entry name" value="VDCC_a2/dsu"/>
</dbReference>
<keyword evidence="10" id="KW-0851">Voltage-gated channel</keyword>
<comment type="similarity">
    <text evidence="2">Belongs to the calcium channel subunit alpha-2/delta family.</text>
</comment>
<dbReference type="FunFam" id="3.40.50.410:FF:000007">
    <property type="entry name" value="Calcium voltage-gated channel auxiliary subunit alpha2delta 3"/>
    <property type="match status" value="1"/>
</dbReference>
<evidence type="ECO:0000313" key="20">
    <source>
        <dbReference type="EMBL" id="CAD7638010.1"/>
    </source>
</evidence>
<evidence type="ECO:0000259" key="19">
    <source>
        <dbReference type="PROSITE" id="PS50234"/>
    </source>
</evidence>
<dbReference type="GO" id="GO:0005891">
    <property type="term" value="C:voltage-gated calcium channel complex"/>
    <property type="evidence" value="ECO:0007669"/>
    <property type="project" value="TreeGrafter"/>
</dbReference>
<evidence type="ECO:0000256" key="5">
    <source>
        <dbReference type="ARBA" id="ARBA00022673"/>
    </source>
</evidence>
<dbReference type="Gene3D" id="3.30.450.20">
    <property type="entry name" value="PAS domain"/>
    <property type="match status" value="1"/>
</dbReference>
<dbReference type="InterPro" id="IPR051173">
    <property type="entry name" value="Ca_channel_alpha-2/delta"/>
</dbReference>
<evidence type="ECO:0000256" key="12">
    <source>
        <dbReference type="ARBA" id="ARBA00023065"/>
    </source>
</evidence>
<evidence type="ECO:0000256" key="17">
    <source>
        <dbReference type="SAM" id="MobiDB-lite"/>
    </source>
</evidence>
<reference evidence="20" key="1">
    <citation type="submission" date="2020-11" db="EMBL/GenBank/DDBJ databases">
        <authorList>
            <person name="Tran Van P."/>
        </authorList>
    </citation>
    <scope>NUCLEOTIDE SEQUENCE</scope>
</reference>
<dbReference type="GO" id="GO:0046872">
    <property type="term" value="F:metal ion binding"/>
    <property type="evidence" value="ECO:0007669"/>
    <property type="project" value="UniProtKB-KW"/>
</dbReference>
<evidence type="ECO:0000256" key="16">
    <source>
        <dbReference type="ARBA" id="ARBA00023303"/>
    </source>
</evidence>
<feature type="domain" description="VWFA" evidence="19">
    <location>
        <begin position="267"/>
        <end position="448"/>
    </location>
</feature>
<dbReference type="InterPro" id="IPR013608">
    <property type="entry name" value="VWA_N"/>
</dbReference>
<proteinExistence type="inferred from homology"/>
<dbReference type="Pfam" id="PF00092">
    <property type="entry name" value="VWA"/>
    <property type="match status" value="1"/>
</dbReference>
<keyword evidence="21" id="KW-1185">Reference proteome</keyword>
<keyword evidence="3" id="KW-0813">Transport</keyword>
<dbReference type="PROSITE" id="PS50234">
    <property type="entry name" value="VWFA"/>
    <property type="match status" value="1"/>
</dbReference>
<gene>
    <name evidence="20" type="ORF">ONB1V03_LOCUS1158</name>
</gene>
<dbReference type="EMBL" id="OC914991">
    <property type="protein sequence ID" value="CAD7638010.1"/>
    <property type="molecule type" value="Genomic_DNA"/>
</dbReference>
<evidence type="ECO:0000256" key="11">
    <source>
        <dbReference type="ARBA" id="ARBA00022989"/>
    </source>
</evidence>
<keyword evidence="9" id="KW-0106">Calcium</keyword>
<keyword evidence="5" id="KW-0107">Calcium channel</keyword>
<evidence type="ECO:0000256" key="10">
    <source>
        <dbReference type="ARBA" id="ARBA00022882"/>
    </source>
</evidence>
<feature type="compositionally biased region" description="Basic and acidic residues" evidence="17">
    <location>
        <begin position="504"/>
        <end position="517"/>
    </location>
</feature>
<dbReference type="PANTHER" id="PTHR10166:SF37">
    <property type="entry name" value="STOLID, ISOFORM H"/>
    <property type="match status" value="1"/>
</dbReference>
<dbReference type="GO" id="GO:0005245">
    <property type="term" value="F:voltage-gated calcium channel activity"/>
    <property type="evidence" value="ECO:0007669"/>
    <property type="project" value="TreeGrafter"/>
</dbReference>
<comment type="subcellular location">
    <subcellularLocation>
        <location evidence="1">Membrane</location>
        <topology evidence="1">Single-pass type I membrane protein</topology>
    </subcellularLocation>
</comment>